<accession>A0ABW4RWW4</accession>
<name>A0ABW4RWW4_9ACTN</name>
<evidence type="ECO:0000259" key="1">
    <source>
        <dbReference type="Pfam" id="PF18096"/>
    </source>
</evidence>
<comment type="caution">
    <text evidence="2">The sequence shown here is derived from an EMBL/GenBank/DDBJ whole genome shotgun (WGS) entry which is preliminary data.</text>
</comment>
<dbReference type="SUPFAM" id="SSF53335">
    <property type="entry name" value="S-adenosyl-L-methionine-dependent methyltransferases"/>
    <property type="match status" value="1"/>
</dbReference>
<dbReference type="InterPro" id="IPR029063">
    <property type="entry name" value="SAM-dependent_MTases_sf"/>
</dbReference>
<organism evidence="2 3">
    <name type="scientific">Luteococcus peritonei</name>
    <dbReference type="NCBI Taxonomy" id="88874"/>
    <lineage>
        <taxon>Bacteria</taxon>
        <taxon>Bacillati</taxon>
        <taxon>Actinomycetota</taxon>
        <taxon>Actinomycetes</taxon>
        <taxon>Propionibacteriales</taxon>
        <taxon>Propionibacteriaceae</taxon>
        <taxon>Luteococcus</taxon>
    </lineage>
</organism>
<dbReference type="InterPro" id="IPR041497">
    <property type="entry name" value="Thump-like"/>
</dbReference>
<feature type="domain" description="THUMP-like" evidence="1">
    <location>
        <begin position="313"/>
        <end position="385"/>
    </location>
</feature>
<evidence type="ECO:0000313" key="3">
    <source>
        <dbReference type="Proteomes" id="UP001597326"/>
    </source>
</evidence>
<dbReference type="GO" id="GO:0032259">
    <property type="term" value="P:methylation"/>
    <property type="evidence" value="ECO:0007669"/>
    <property type="project" value="UniProtKB-KW"/>
</dbReference>
<sequence>MSLHDEAGARALELAMAEADPSSLAAATRLRAHVAPDLAAEALGQAVLRRRARTKFGERAEQLFFTADALEQATRPAVAAWRARRLVAEGITHVVDLGCGIGTDAMACAEAGLQVSAVELDPTTAEHARANLAAAGVPPEAVLTGDAVALAPGLLAGAGPTTCVFVDPARRTTSGRTWRVEAFTPPWEFVMDLLSDAHSTVVKLGPGVPRNLLPEDVEVLWTSDRGDVVEATIWATPKAGRGRGAVLLPEDVRVDADPSAPALPVAPVGRYLLEPDGAVIRAGALEQVQPGAWLLDAQVAYLSSDQPYQGRLATCFEVLDELDLNPKLLKAWVREHRVGTLEIKKRALDVDPAELRRKLQPKGPNSATLVLARTPAGSRALVCRRC</sequence>
<dbReference type="RefSeq" id="WP_343871967.1">
    <property type="nucleotide sequence ID" value="NZ_BAAAIX010000004.1"/>
</dbReference>
<evidence type="ECO:0000313" key="2">
    <source>
        <dbReference type="EMBL" id="MFD1890657.1"/>
    </source>
</evidence>
<dbReference type="PANTHER" id="PTHR14741:SF32">
    <property type="entry name" value="TRIMETHYLGUANOSINE SYNTHASE"/>
    <property type="match status" value="1"/>
</dbReference>
<keyword evidence="2" id="KW-0489">Methyltransferase</keyword>
<dbReference type="PANTHER" id="PTHR14741">
    <property type="entry name" value="S-ADENOSYLMETHIONINE-DEPENDENT METHYLTRANSFERASE RELATED"/>
    <property type="match status" value="1"/>
</dbReference>
<dbReference type="Gene3D" id="3.40.50.150">
    <property type="entry name" value="Vaccinia Virus protein VP39"/>
    <property type="match status" value="1"/>
</dbReference>
<reference evidence="3" key="1">
    <citation type="journal article" date="2019" name="Int. J. Syst. Evol. Microbiol.">
        <title>The Global Catalogue of Microorganisms (GCM) 10K type strain sequencing project: providing services to taxonomists for standard genome sequencing and annotation.</title>
        <authorList>
            <consortium name="The Broad Institute Genomics Platform"/>
            <consortium name="The Broad Institute Genome Sequencing Center for Infectious Disease"/>
            <person name="Wu L."/>
            <person name="Ma J."/>
        </authorList>
    </citation>
    <scope>NUCLEOTIDE SEQUENCE [LARGE SCALE GENOMIC DNA]</scope>
    <source>
        <strain evidence="3">CAIM 431</strain>
    </source>
</reference>
<dbReference type="CDD" id="cd02440">
    <property type="entry name" value="AdoMet_MTases"/>
    <property type="match status" value="1"/>
</dbReference>
<gene>
    <name evidence="2" type="ORF">ACFSCS_10770</name>
</gene>
<keyword evidence="2" id="KW-0808">Transferase</keyword>
<protein>
    <submittedName>
        <fullName evidence="2">SAM-dependent methyltransferase</fullName>
    </submittedName>
</protein>
<dbReference type="GO" id="GO:0008168">
    <property type="term" value="F:methyltransferase activity"/>
    <property type="evidence" value="ECO:0007669"/>
    <property type="project" value="UniProtKB-KW"/>
</dbReference>
<keyword evidence="3" id="KW-1185">Reference proteome</keyword>
<dbReference type="EMBL" id="JBHUFZ010000025">
    <property type="protein sequence ID" value="MFD1890657.1"/>
    <property type="molecule type" value="Genomic_DNA"/>
</dbReference>
<proteinExistence type="predicted"/>
<dbReference type="Proteomes" id="UP001597326">
    <property type="component" value="Unassembled WGS sequence"/>
</dbReference>
<dbReference type="Pfam" id="PF18096">
    <property type="entry name" value="Thump_like"/>
    <property type="match status" value="1"/>
</dbReference>